<comment type="similarity">
    <text evidence="2 10">Belongs to the mitochondrial carrier (TC 2.A.29) family.</text>
</comment>
<evidence type="ECO:0000313" key="13">
    <source>
        <dbReference type="EMBL" id="PKY07508.1"/>
    </source>
</evidence>
<dbReference type="Gene3D" id="1.50.40.10">
    <property type="entry name" value="Mitochondrial carrier domain"/>
    <property type="match status" value="2"/>
</dbReference>
<dbReference type="GeneID" id="36546802"/>
<evidence type="ECO:0000256" key="4">
    <source>
        <dbReference type="ARBA" id="ARBA00022692"/>
    </source>
</evidence>
<keyword evidence="3 10" id="KW-0813">Transport</keyword>
<evidence type="ECO:0000313" key="14">
    <source>
        <dbReference type="Proteomes" id="UP000234254"/>
    </source>
</evidence>
<keyword evidence="14" id="KW-1185">Reference proteome</keyword>
<evidence type="ECO:0000256" key="9">
    <source>
        <dbReference type="PROSITE-ProRule" id="PRU00282"/>
    </source>
</evidence>
<feature type="repeat" description="Solcar" evidence="9">
    <location>
        <begin position="243"/>
        <end position="356"/>
    </location>
</feature>
<dbReference type="SUPFAM" id="SSF103506">
    <property type="entry name" value="Mitochondrial carrier"/>
    <property type="match status" value="1"/>
</dbReference>
<evidence type="ECO:0000256" key="10">
    <source>
        <dbReference type="RuleBase" id="RU000488"/>
    </source>
</evidence>
<protein>
    <submittedName>
        <fullName evidence="13">Mitochondrial carrier</fullName>
    </submittedName>
</protein>
<feature type="repeat" description="Solcar" evidence="9">
    <location>
        <begin position="2"/>
        <end position="86"/>
    </location>
</feature>
<name>A0A2I1DCB2_ASPC2</name>
<keyword evidence="5" id="KW-0677">Repeat</keyword>
<evidence type="ECO:0000256" key="5">
    <source>
        <dbReference type="ARBA" id="ARBA00022737"/>
    </source>
</evidence>
<keyword evidence="7 12" id="KW-1133">Transmembrane helix</keyword>
<gene>
    <name evidence="13" type="ORF">P168DRAFT_309207</name>
</gene>
<feature type="region of interest" description="Disordered" evidence="11">
    <location>
        <begin position="277"/>
        <end position="308"/>
    </location>
</feature>
<keyword evidence="6" id="KW-0496">Mitochondrion</keyword>
<proteinExistence type="inferred from homology"/>
<dbReference type="AlphaFoldDB" id="A0A2I1DCB2"/>
<keyword evidence="6" id="KW-0999">Mitochondrion inner membrane</keyword>
<feature type="transmembrane region" description="Helical" evidence="12">
    <location>
        <begin position="7"/>
        <end position="25"/>
    </location>
</feature>
<comment type="caution">
    <text evidence="13">The sequence shown here is derived from an EMBL/GenBank/DDBJ whole genome shotgun (WGS) entry which is preliminary data.</text>
</comment>
<evidence type="ECO:0000256" key="1">
    <source>
        <dbReference type="ARBA" id="ARBA00004141"/>
    </source>
</evidence>
<dbReference type="Proteomes" id="UP000234254">
    <property type="component" value="Unassembled WGS sequence"/>
</dbReference>
<evidence type="ECO:0000256" key="7">
    <source>
        <dbReference type="ARBA" id="ARBA00022989"/>
    </source>
</evidence>
<keyword evidence="4 9" id="KW-0812">Transmembrane</keyword>
<dbReference type="PANTHER" id="PTHR45667">
    <property type="entry name" value="S-ADENOSYLMETHIONINE MITOCHONDRIAL CARRIER PROTEIN"/>
    <property type="match status" value="1"/>
</dbReference>
<keyword evidence="8 9" id="KW-0472">Membrane</keyword>
<dbReference type="InterPro" id="IPR018108">
    <property type="entry name" value="MCP_transmembrane"/>
</dbReference>
<evidence type="ECO:0000256" key="8">
    <source>
        <dbReference type="ARBA" id="ARBA00023136"/>
    </source>
</evidence>
<dbReference type="EMBL" id="MSFM01000002">
    <property type="protein sequence ID" value="PKY07508.1"/>
    <property type="molecule type" value="Genomic_DNA"/>
</dbReference>
<evidence type="ECO:0000256" key="2">
    <source>
        <dbReference type="ARBA" id="ARBA00006375"/>
    </source>
</evidence>
<dbReference type="VEuPathDB" id="FungiDB:P168DRAFT_309207"/>
<organism evidence="13 14">
    <name type="scientific">Aspergillus campestris (strain IBT 28561)</name>
    <dbReference type="NCBI Taxonomy" id="1392248"/>
    <lineage>
        <taxon>Eukaryota</taxon>
        <taxon>Fungi</taxon>
        <taxon>Dikarya</taxon>
        <taxon>Ascomycota</taxon>
        <taxon>Pezizomycotina</taxon>
        <taxon>Eurotiomycetes</taxon>
        <taxon>Eurotiomycetidae</taxon>
        <taxon>Eurotiales</taxon>
        <taxon>Aspergillaceae</taxon>
        <taxon>Aspergillus</taxon>
        <taxon>Aspergillus subgen. Circumdati</taxon>
    </lineage>
</organism>
<dbReference type="InterPro" id="IPR023395">
    <property type="entry name" value="MCP_dom_sf"/>
</dbReference>
<sequence length="372" mass="40299">MGTNLDVWVAGAIAAVTVDFIVYPFDTLKTRIQSPDYNRIYKDASTGAIRKNVLFRGLYQGVWSVVLATIPSSGAFFTTYESVKRLLGDTPSSPSTSTSNSKRPFTLPTPLIHGLASSTAEMVSCAILTPAEVIKQNAQVINISPSPSSSSSKSAKTKSATAQVLAKFRNQPWKLWSGYTALVGRNLPATGLNFPILEFVKGWLVSWREEVVVGRRRVRHGEQGSREGGGGGKEGRRFNPIVETALLTGLAASVSGTISSIVTTPIDVVKTRMMLSATSSPSDGKSEESTGKQAEIQTRKKEKLKKAARRGTIAMGRQIWTQEGLKGLFRGGAVRSVWTALGMSIYLGFYEGGRLYLEDRRTRREEGEGAAL</sequence>
<dbReference type="RefSeq" id="XP_024696102.1">
    <property type="nucleotide sequence ID" value="XM_024839278.1"/>
</dbReference>
<reference evidence="13" key="1">
    <citation type="submission" date="2016-12" db="EMBL/GenBank/DDBJ databases">
        <title>The genomes of Aspergillus section Nigri reveals drivers in fungal speciation.</title>
        <authorList>
            <consortium name="DOE Joint Genome Institute"/>
            <person name="Vesth T.C."/>
            <person name="Nybo J."/>
            <person name="Theobald S."/>
            <person name="Brandl J."/>
            <person name="Frisvad J.C."/>
            <person name="Nielsen K.F."/>
            <person name="Lyhne E.K."/>
            <person name="Kogle M.E."/>
            <person name="Kuo A."/>
            <person name="Riley R."/>
            <person name="Clum A."/>
            <person name="Nolan M."/>
            <person name="Lipzen A."/>
            <person name="Salamov A."/>
            <person name="Henrissat B."/>
            <person name="Wiebenga A."/>
            <person name="De vries R.P."/>
            <person name="Grigoriev I.V."/>
            <person name="Mortensen U.H."/>
            <person name="Andersen M.R."/>
            <person name="Baker S.E."/>
        </authorList>
    </citation>
    <scope>NUCLEOTIDE SEQUENCE</scope>
    <source>
        <strain evidence="13">IBT 28561</strain>
    </source>
</reference>
<accession>A0A2I1DCB2</accession>
<dbReference type="Pfam" id="PF00153">
    <property type="entry name" value="Mito_carr"/>
    <property type="match status" value="3"/>
</dbReference>
<dbReference type="PROSITE" id="PS50920">
    <property type="entry name" value="SOLCAR"/>
    <property type="match status" value="3"/>
</dbReference>
<feature type="repeat" description="Solcar" evidence="9">
    <location>
        <begin position="108"/>
        <end position="203"/>
    </location>
</feature>
<evidence type="ECO:0000256" key="6">
    <source>
        <dbReference type="ARBA" id="ARBA00022792"/>
    </source>
</evidence>
<evidence type="ECO:0000256" key="3">
    <source>
        <dbReference type="ARBA" id="ARBA00022448"/>
    </source>
</evidence>
<evidence type="ECO:0000256" key="11">
    <source>
        <dbReference type="SAM" id="MobiDB-lite"/>
    </source>
</evidence>
<dbReference type="GO" id="GO:0016020">
    <property type="term" value="C:membrane"/>
    <property type="evidence" value="ECO:0007669"/>
    <property type="project" value="UniProtKB-SubCell"/>
</dbReference>
<dbReference type="OrthoDB" id="250329at2759"/>
<evidence type="ECO:0000256" key="12">
    <source>
        <dbReference type="SAM" id="Phobius"/>
    </source>
</evidence>
<comment type="subcellular location">
    <subcellularLocation>
        <location evidence="1">Membrane</location>
        <topology evidence="1">Multi-pass membrane protein</topology>
    </subcellularLocation>
</comment>